<evidence type="ECO:0000313" key="8">
    <source>
        <dbReference type="EMBL" id="JAQ00488.1"/>
    </source>
</evidence>
<dbReference type="PRINTS" id="PR00081">
    <property type="entry name" value="GDHRDH"/>
</dbReference>
<reference evidence="8" key="4">
    <citation type="journal article" date="2016" name="Gigascience">
        <title>De novo construction of an expanded transcriptome assembly for the western tarnished plant bug, Lygus hesperus.</title>
        <authorList>
            <person name="Tassone E.E."/>
            <person name="Geib S.M."/>
            <person name="Hall B."/>
            <person name="Fabrick J.A."/>
            <person name="Brent C.S."/>
            <person name="Hull J.J."/>
        </authorList>
    </citation>
    <scope>NUCLEOTIDE SEQUENCE</scope>
</reference>
<proteinExistence type="inferred from homology"/>
<dbReference type="EC" id="1.1.1.184" evidence="4"/>
<dbReference type="Pfam" id="PF00106">
    <property type="entry name" value="adh_short"/>
    <property type="match status" value="1"/>
</dbReference>
<dbReference type="PANTHER" id="PTHR43963">
    <property type="entry name" value="CARBONYL REDUCTASE 1-RELATED"/>
    <property type="match status" value="1"/>
</dbReference>
<dbReference type="EMBL" id="GBHO01032133">
    <property type="protein sequence ID" value="JAG11471.1"/>
    <property type="molecule type" value="Transcribed_RNA"/>
</dbReference>
<dbReference type="EMBL" id="GDHC01018141">
    <property type="protein sequence ID" value="JAQ00488.1"/>
    <property type="molecule type" value="Transcribed_RNA"/>
</dbReference>
<evidence type="ECO:0000256" key="1">
    <source>
        <dbReference type="ARBA" id="ARBA00006484"/>
    </source>
</evidence>
<dbReference type="CDD" id="cd05324">
    <property type="entry name" value="carb_red_PTCR-like_SDR_c"/>
    <property type="match status" value="1"/>
</dbReference>
<dbReference type="SUPFAM" id="SSF51735">
    <property type="entry name" value="NAD(P)-binding Rossmann-fold domains"/>
    <property type="match status" value="1"/>
</dbReference>
<organism evidence="5">
    <name type="scientific">Lygus hesperus</name>
    <name type="common">Western plant bug</name>
    <dbReference type="NCBI Taxonomy" id="30085"/>
    <lineage>
        <taxon>Eukaryota</taxon>
        <taxon>Metazoa</taxon>
        <taxon>Ecdysozoa</taxon>
        <taxon>Arthropoda</taxon>
        <taxon>Hexapoda</taxon>
        <taxon>Insecta</taxon>
        <taxon>Pterygota</taxon>
        <taxon>Neoptera</taxon>
        <taxon>Paraneoptera</taxon>
        <taxon>Hemiptera</taxon>
        <taxon>Heteroptera</taxon>
        <taxon>Panheteroptera</taxon>
        <taxon>Cimicomorpha</taxon>
        <taxon>Miridae</taxon>
        <taxon>Mirini</taxon>
        <taxon>Lygus</taxon>
    </lineage>
</organism>
<evidence type="ECO:0000313" key="6">
    <source>
        <dbReference type="EMBL" id="JAG11474.1"/>
    </source>
</evidence>
<protein>
    <recommendedName>
        <fullName evidence="4">carbonyl reductase (NADPH)</fullName>
        <ecNumber evidence="4">1.1.1.184</ecNumber>
    </recommendedName>
</protein>
<evidence type="ECO:0000256" key="4">
    <source>
        <dbReference type="ARBA" id="ARBA00026118"/>
    </source>
</evidence>
<keyword evidence="3" id="KW-0560">Oxidoreductase</keyword>
<reference evidence="5" key="2">
    <citation type="submission" date="2014-07" db="EMBL/GenBank/DDBJ databases">
        <authorList>
            <person name="Hull J."/>
        </authorList>
    </citation>
    <scope>NUCLEOTIDE SEQUENCE</scope>
</reference>
<comment type="similarity">
    <text evidence="1">Belongs to the short-chain dehydrogenases/reductases (SDR) family.</text>
</comment>
<dbReference type="InterPro" id="IPR036291">
    <property type="entry name" value="NAD(P)-bd_dom_sf"/>
</dbReference>
<evidence type="ECO:0000313" key="5">
    <source>
        <dbReference type="EMBL" id="JAG11471.1"/>
    </source>
</evidence>
<evidence type="ECO:0000256" key="3">
    <source>
        <dbReference type="ARBA" id="ARBA00023002"/>
    </source>
</evidence>
<gene>
    <name evidence="5" type="primary">CBR1_0</name>
    <name evidence="8" type="synonym">CBR1_3</name>
    <name evidence="6" type="synonym">CBR1_4</name>
    <name evidence="6" type="ORF">CM83_39792</name>
    <name evidence="5" type="ORF">CM83_39793</name>
    <name evidence="8" type="ORF">g.41296</name>
</gene>
<reference evidence="7" key="3">
    <citation type="submission" date="2014-09" db="EMBL/GenBank/DDBJ databases">
        <authorList>
            <person name="Magalhaes I.L.F."/>
            <person name="Oliveira U."/>
            <person name="Santos F.R."/>
            <person name="Vidigal T.H.D.A."/>
            <person name="Brescovit A.D."/>
            <person name="Santos A.J."/>
        </authorList>
    </citation>
    <scope>NUCLEOTIDE SEQUENCE</scope>
</reference>
<sequence>MAGKVAVVTGSNKGIGFGIVKNLCSQFKGTVYLTSRDVERGTKAVEKLKEEGLSPAFHQLDILDQKSIEELASFIEKTHGGIDILVNNAAIAFKNDATEPFEEQAEVTVKTNYFALKNVCDALYPLLRPHARVVTLSSSAGHLLRIPGTELQKRFGASNLTEKELDELMMEFIRAAKAGNHSDLGWPNSAYVVSKVGASALSRIHHRKFLKDSREDIVINHVHPGYVDTDMTSHKGPLTIAQGADAPTYAALLPQNCKSPKGDYIWYTRAIVDWVNGPLPSA</sequence>
<dbReference type="InterPro" id="IPR045313">
    <property type="entry name" value="CBR1-like"/>
</dbReference>
<evidence type="ECO:0000313" key="7">
    <source>
        <dbReference type="EMBL" id="JAG61315.1"/>
    </source>
</evidence>
<dbReference type="GO" id="GO:0004090">
    <property type="term" value="F:carbonyl reductase (NADPH) activity"/>
    <property type="evidence" value="ECO:0007669"/>
    <property type="project" value="UniProtKB-EC"/>
</dbReference>
<name>A0A0A9WVM0_LYGHE</name>
<dbReference type="InterPro" id="IPR002347">
    <property type="entry name" value="SDR_fam"/>
</dbReference>
<dbReference type="PANTHER" id="PTHR43963:SF4">
    <property type="entry name" value="CARBONYL REDUCTASE (NADPH)"/>
    <property type="match status" value="1"/>
</dbReference>
<keyword evidence="2" id="KW-0521">NADP</keyword>
<dbReference type="Gene3D" id="3.40.50.720">
    <property type="entry name" value="NAD(P)-binding Rossmann-like Domain"/>
    <property type="match status" value="1"/>
</dbReference>
<accession>A0A0A9WVM0</accession>
<reference evidence="5" key="1">
    <citation type="journal article" date="2014" name="PLoS ONE">
        <title>Transcriptome-Based Identification of ABC Transporters in the Western Tarnished Plant Bug Lygus hesperus.</title>
        <authorList>
            <person name="Hull J.J."/>
            <person name="Chaney K."/>
            <person name="Geib S.M."/>
            <person name="Fabrick J.A."/>
            <person name="Brent C.S."/>
            <person name="Walsh D."/>
            <person name="Lavine L.C."/>
        </authorList>
    </citation>
    <scope>NUCLEOTIDE SEQUENCE</scope>
</reference>
<dbReference type="PROSITE" id="PS00061">
    <property type="entry name" value="ADH_SHORT"/>
    <property type="match status" value="1"/>
</dbReference>
<dbReference type="InterPro" id="IPR020904">
    <property type="entry name" value="Sc_DH/Rdtase_CS"/>
</dbReference>
<dbReference type="AlphaFoldDB" id="A0A0A9WVM0"/>
<evidence type="ECO:0000256" key="2">
    <source>
        <dbReference type="ARBA" id="ARBA00022857"/>
    </source>
</evidence>
<dbReference type="EMBL" id="GBRD01004506">
    <property type="protein sequence ID" value="JAG61315.1"/>
    <property type="molecule type" value="Transcribed_RNA"/>
</dbReference>
<dbReference type="EMBL" id="GBHO01032130">
    <property type="protein sequence ID" value="JAG11474.1"/>
    <property type="molecule type" value="Transcribed_RNA"/>
</dbReference>